<protein>
    <submittedName>
        <fullName evidence="3">YsnF/AvaK domain-containing protein</fullName>
    </submittedName>
</protein>
<evidence type="ECO:0000313" key="4">
    <source>
        <dbReference type="Proteomes" id="UP001293718"/>
    </source>
</evidence>
<feature type="region of interest" description="Disordered" evidence="1">
    <location>
        <begin position="129"/>
        <end position="165"/>
    </location>
</feature>
<accession>A0ABU5IJ94</accession>
<keyword evidence="4" id="KW-1185">Reference proteome</keyword>
<evidence type="ECO:0000313" key="3">
    <source>
        <dbReference type="EMBL" id="MDZ5458958.1"/>
    </source>
</evidence>
<dbReference type="InterPro" id="IPR019060">
    <property type="entry name" value="DUF2382"/>
</dbReference>
<organism evidence="3 4">
    <name type="scientific">Azohydromonas lata</name>
    <dbReference type="NCBI Taxonomy" id="45677"/>
    <lineage>
        <taxon>Bacteria</taxon>
        <taxon>Pseudomonadati</taxon>
        <taxon>Pseudomonadota</taxon>
        <taxon>Betaproteobacteria</taxon>
        <taxon>Burkholderiales</taxon>
        <taxon>Sphaerotilaceae</taxon>
        <taxon>Azohydromonas</taxon>
    </lineage>
</organism>
<dbReference type="PANTHER" id="PTHR38463:SF1">
    <property type="entry name" value="STRESS RESPONSE PROTEIN YSNF"/>
    <property type="match status" value="1"/>
</dbReference>
<dbReference type="InterPro" id="IPR052967">
    <property type="entry name" value="Stress_Response_Assoc"/>
</dbReference>
<sequence length="474" mass="53149">MRQTVVGVFDSDAEAQRAAQALANTGIDPACVHVTHGTDSAVADSSLSSTPATTHHETGVMGRVRNFFADLFGPDDEREVGHYAEAMRRGAAVVKVDVEDDMRLDEVRDALQSAGAVDIDERVESWRTEGWSDDSLSTPSTAASSLNTTLDDDLRTRGTTATGTTSLRAAGDTEDVIPVVREDLQVGKRAVSTGGVRVYARTVETPVNETVQLREEHAQVERRPVDRPATAADLADLKDRTIEVVETAEQAVVQKTARVVEEVRVGKTVEQRTEQVRDTLRSTEVEVEHIPGSTATSAFDSDYYRNDWQSNYAAAGGTYDDYEPAYRYGHSLRSDPRYADRNWDDIETTARSDWDTRYPGGTWDRMKSAVRRGWERTKDAVTPDSTAPRQLSAFDDGYYRRDWQTNYSSLGGRYEDYEPAYRYGYGLRDDPRYAGRDWSAIEPDIRRDYETRYPGGTWERMKAAVRRGWDRVTS</sequence>
<dbReference type="RefSeq" id="WP_322466859.1">
    <property type="nucleotide sequence ID" value="NZ_JAXOJX010000036.1"/>
</dbReference>
<proteinExistence type="predicted"/>
<reference evidence="3 4" key="1">
    <citation type="submission" date="2023-11" db="EMBL/GenBank/DDBJ databases">
        <title>Draft genome of Azohydromonas lata strain H1 (DSM1123), a polyhydroxyalkanoate producer.</title>
        <authorList>
            <person name="Traversa D."/>
            <person name="D'Addabbo P."/>
            <person name="Pazzani C."/>
            <person name="Manzari C."/>
            <person name="Chiara M."/>
            <person name="Scrascia M."/>
        </authorList>
    </citation>
    <scope>NUCLEOTIDE SEQUENCE [LARGE SCALE GENOMIC DNA]</scope>
    <source>
        <strain evidence="3 4">H1</strain>
    </source>
</reference>
<feature type="compositionally biased region" description="Low complexity" evidence="1">
    <location>
        <begin position="133"/>
        <end position="149"/>
    </location>
</feature>
<feature type="domain" description="DUF2382" evidence="2">
    <location>
        <begin position="178"/>
        <end position="287"/>
    </location>
</feature>
<comment type="caution">
    <text evidence="3">The sequence shown here is derived from an EMBL/GenBank/DDBJ whole genome shotgun (WGS) entry which is preliminary data.</text>
</comment>
<dbReference type="PANTHER" id="PTHR38463">
    <property type="entry name" value="STRESS RESPONSE PROTEIN YSNF"/>
    <property type="match status" value="1"/>
</dbReference>
<gene>
    <name evidence="3" type="ORF">SM757_20470</name>
</gene>
<dbReference type="Proteomes" id="UP001293718">
    <property type="component" value="Unassembled WGS sequence"/>
</dbReference>
<evidence type="ECO:0000256" key="1">
    <source>
        <dbReference type="SAM" id="MobiDB-lite"/>
    </source>
</evidence>
<name>A0ABU5IJ94_9BURK</name>
<evidence type="ECO:0000259" key="2">
    <source>
        <dbReference type="Pfam" id="PF09557"/>
    </source>
</evidence>
<dbReference type="EMBL" id="JAXOJX010000036">
    <property type="protein sequence ID" value="MDZ5458958.1"/>
    <property type="molecule type" value="Genomic_DNA"/>
</dbReference>
<dbReference type="Pfam" id="PF09557">
    <property type="entry name" value="DUF2382"/>
    <property type="match status" value="1"/>
</dbReference>